<reference evidence="2" key="2">
    <citation type="journal article" date="2021" name="Microbiome">
        <title>Successional dynamics and alternative stable states in a saline activated sludge microbial community over 9 years.</title>
        <authorList>
            <person name="Wang Y."/>
            <person name="Ye J."/>
            <person name="Ju F."/>
            <person name="Liu L."/>
            <person name="Boyd J.A."/>
            <person name="Deng Y."/>
            <person name="Parks D.H."/>
            <person name="Jiang X."/>
            <person name="Yin X."/>
            <person name="Woodcroft B.J."/>
            <person name="Tyson G.W."/>
            <person name="Hugenholtz P."/>
            <person name="Polz M.F."/>
            <person name="Zhang T."/>
        </authorList>
    </citation>
    <scope>NUCLEOTIDE SEQUENCE</scope>
    <source>
        <strain evidence="2">HKST-UBA79</strain>
    </source>
</reference>
<feature type="domain" description="VOC" evidence="1">
    <location>
        <begin position="3"/>
        <end position="125"/>
    </location>
</feature>
<sequence length="129" mass="14423">MDPVNHFELPAKDRNRANSFYATVFGWQIQTMDEMGMPYTIVRTTEVDDNNMCVEKGAINGGIMDADETGTAPMIVITVKSIEDTLTKIQENGGEKLVDKMPVGEMGHYARFKDSEGNVMGLWEEVTKQ</sequence>
<dbReference type="AlphaFoldDB" id="A0A955EBM1"/>
<proteinExistence type="predicted"/>
<dbReference type="CDD" id="cd07247">
    <property type="entry name" value="SgaA_N_like"/>
    <property type="match status" value="1"/>
</dbReference>
<dbReference type="InterPro" id="IPR029068">
    <property type="entry name" value="Glyas_Bleomycin-R_OHBP_Dase"/>
</dbReference>
<evidence type="ECO:0000313" key="2">
    <source>
        <dbReference type="EMBL" id="MCA9308489.1"/>
    </source>
</evidence>
<dbReference type="Proteomes" id="UP000740557">
    <property type="component" value="Unassembled WGS sequence"/>
</dbReference>
<organism evidence="2 3">
    <name type="scientific">candidate division WWE3 bacterium</name>
    <dbReference type="NCBI Taxonomy" id="2053526"/>
    <lineage>
        <taxon>Bacteria</taxon>
        <taxon>Katanobacteria</taxon>
    </lineage>
</organism>
<name>A0A955EBM1_UNCKA</name>
<protein>
    <submittedName>
        <fullName evidence="2">VOC family protein</fullName>
    </submittedName>
</protein>
<gene>
    <name evidence="2" type="ORF">KC980_03175</name>
</gene>
<evidence type="ECO:0000313" key="3">
    <source>
        <dbReference type="Proteomes" id="UP000740557"/>
    </source>
</evidence>
<dbReference type="EMBL" id="JAGQNX010000096">
    <property type="protein sequence ID" value="MCA9308489.1"/>
    <property type="molecule type" value="Genomic_DNA"/>
</dbReference>
<dbReference type="InterPro" id="IPR037523">
    <property type="entry name" value="VOC_core"/>
</dbReference>
<accession>A0A955EBM1</accession>
<dbReference type="InterPro" id="IPR053863">
    <property type="entry name" value="Glyoxy/Ble-like_N"/>
</dbReference>
<reference evidence="2" key="1">
    <citation type="submission" date="2020-04" db="EMBL/GenBank/DDBJ databases">
        <authorList>
            <person name="Zhang T."/>
        </authorList>
    </citation>
    <scope>NUCLEOTIDE SEQUENCE</scope>
    <source>
        <strain evidence="2">HKST-UBA79</strain>
    </source>
</reference>
<dbReference type="Gene3D" id="3.10.180.10">
    <property type="entry name" value="2,3-Dihydroxybiphenyl 1,2-Dioxygenase, domain 1"/>
    <property type="match status" value="1"/>
</dbReference>
<evidence type="ECO:0000259" key="1">
    <source>
        <dbReference type="PROSITE" id="PS51819"/>
    </source>
</evidence>
<dbReference type="Pfam" id="PF22677">
    <property type="entry name" value="Ble-like_N"/>
    <property type="match status" value="1"/>
</dbReference>
<dbReference type="PANTHER" id="PTHR33993:SF2">
    <property type="entry name" value="VOC DOMAIN-CONTAINING PROTEIN"/>
    <property type="match status" value="1"/>
</dbReference>
<dbReference type="PROSITE" id="PS51819">
    <property type="entry name" value="VOC"/>
    <property type="match status" value="1"/>
</dbReference>
<dbReference type="PANTHER" id="PTHR33993">
    <property type="entry name" value="GLYOXALASE-RELATED"/>
    <property type="match status" value="1"/>
</dbReference>
<comment type="caution">
    <text evidence="2">The sequence shown here is derived from an EMBL/GenBank/DDBJ whole genome shotgun (WGS) entry which is preliminary data.</text>
</comment>
<dbReference type="InterPro" id="IPR052164">
    <property type="entry name" value="Anthracycline_SecMetBiosynth"/>
</dbReference>
<dbReference type="SUPFAM" id="SSF54593">
    <property type="entry name" value="Glyoxalase/Bleomycin resistance protein/Dihydroxybiphenyl dioxygenase"/>
    <property type="match status" value="1"/>
</dbReference>